<dbReference type="Proteomes" id="UP000183613">
    <property type="component" value="Unassembled WGS sequence"/>
</dbReference>
<proteinExistence type="predicted"/>
<accession>A0A0J6JE43</accession>
<protein>
    <recommendedName>
        <fullName evidence="3">Sporulation related domain-containing protein</fullName>
    </recommendedName>
</protein>
<sequence length="158" mass="17612">MRWLFLLLVVLNIFYYVWHQQEAPLRAKEVVSLSLYKGSQQGIRLLREARPALIAGDARAGPAESVECLYIGGLPNEDQLRSLQRKLSDNAMQSVPVEVDRSELVGYVLKVTPQSSTAAGEIVLQDLSSEFNGLKYKKMSCEGLQLPDSLHRMAPAPQ</sequence>
<comment type="caution">
    <text evidence="1">The sequence shown here is derived from an EMBL/GenBank/DDBJ whole genome shotgun (WGS) entry which is preliminary data.</text>
</comment>
<organism evidence="1 2">
    <name type="scientific">Pseudomonas deceptionensis</name>
    <dbReference type="NCBI Taxonomy" id="882211"/>
    <lineage>
        <taxon>Bacteria</taxon>
        <taxon>Pseudomonadati</taxon>
        <taxon>Pseudomonadota</taxon>
        <taxon>Gammaproteobacteria</taxon>
        <taxon>Pseudomonadales</taxon>
        <taxon>Pseudomonadaceae</taxon>
        <taxon>Pseudomonas</taxon>
    </lineage>
</organism>
<name>A0A0J6JE43_PSEDM</name>
<dbReference type="PATRIC" id="fig|882211.3.peg.1739"/>
<dbReference type="EMBL" id="FNUD01000002">
    <property type="protein sequence ID" value="SEE57788.1"/>
    <property type="molecule type" value="Genomic_DNA"/>
</dbReference>
<reference evidence="1" key="1">
    <citation type="submission" date="2016-10" db="EMBL/GenBank/DDBJ databases">
        <authorList>
            <person name="Varghese N."/>
            <person name="Submissions S."/>
        </authorList>
    </citation>
    <scope>NUCLEOTIDE SEQUENCE [LARGE SCALE GENOMIC DNA]</scope>
    <source>
        <strain evidence="1">LMG 25555</strain>
    </source>
</reference>
<dbReference type="AlphaFoldDB" id="A0A0J6JE43"/>
<evidence type="ECO:0000313" key="2">
    <source>
        <dbReference type="Proteomes" id="UP000183613"/>
    </source>
</evidence>
<evidence type="ECO:0008006" key="3">
    <source>
        <dbReference type="Google" id="ProtNLM"/>
    </source>
</evidence>
<keyword evidence="2" id="KW-1185">Reference proteome</keyword>
<dbReference type="OrthoDB" id="6193567at2"/>
<dbReference type="RefSeq" id="WP_048359445.1">
    <property type="nucleotide sequence ID" value="NZ_FNUD01000002.1"/>
</dbReference>
<gene>
    <name evidence="1" type="ORF">SAMN04489800_1309</name>
</gene>
<evidence type="ECO:0000313" key="1">
    <source>
        <dbReference type="EMBL" id="SEE57788.1"/>
    </source>
</evidence>